<dbReference type="GO" id="GO:0055036">
    <property type="term" value="C:virion membrane"/>
    <property type="evidence" value="ECO:0007669"/>
    <property type="project" value="InterPro"/>
</dbReference>
<name>A0AA50ADF8_9NIDO</name>
<protein>
    <submittedName>
        <fullName evidence="3">Spike protein</fullName>
    </submittedName>
</protein>
<evidence type="ECO:0000259" key="2">
    <source>
        <dbReference type="Pfam" id="PF01601"/>
    </source>
</evidence>
<dbReference type="GO" id="GO:0019031">
    <property type="term" value="C:viral envelope"/>
    <property type="evidence" value="ECO:0007669"/>
    <property type="project" value="InterPro"/>
</dbReference>
<evidence type="ECO:0000256" key="1">
    <source>
        <dbReference type="SAM" id="Phobius"/>
    </source>
</evidence>
<feature type="domain" description="Spike glycoprotein S2 coronavirus" evidence="2">
    <location>
        <begin position="923"/>
        <end position="1253"/>
    </location>
</feature>
<keyword evidence="1" id="KW-0472">Membrane</keyword>
<reference evidence="3" key="1">
    <citation type="journal article" date="2023" name="bioRxiv">
        <title>Host specificity shapes fish viromes across lakes on an isolated remote island.</title>
        <authorList>
            <person name="Grimwood R.M."/>
            <person name="Fortune-Kelly G."/>
            <person name="Holmes E.C."/>
            <person name="Ingram T."/>
            <person name="Geoghegan J.L."/>
        </authorList>
    </citation>
    <scope>NUCLEOTIDE SEQUENCE</scope>
    <source>
        <strain evidence="3">ROT-S</strain>
    </source>
</reference>
<organism evidence="3">
    <name type="scientific">Retropinna nidovirus</name>
    <dbReference type="NCBI Taxonomy" id="3064111"/>
    <lineage>
        <taxon>Viruses</taxon>
        <taxon>Riboviria</taxon>
        <taxon>Orthornavirae</taxon>
        <taxon>Pisuviricota</taxon>
        <taxon>Pisoniviricetes</taxon>
        <taxon>Nidovirales</taxon>
    </lineage>
</organism>
<proteinExistence type="predicted"/>
<keyword evidence="1" id="KW-0812">Transmembrane</keyword>
<dbReference type="GO" id="GO:0075509">
    <property type="term" value="P:endocytosis involved in viral entry into host cell"/>
    <property type="evidence" value="ECO:0007669"/>
    <property type="project" value="InterPro"/>
</dbReference>
<dbReference type="GO" id="GO:0019064">
    <property type="term" value="P:fusion of virus membrane with host plasma membrane"/>
    <property type="evidence" value="ECO:0007669"/>
    <property type="project" value="InterPro"/>
</dbReference>
<evidence type="ECO:0000313" key="3">
    <source>
        <dbReference type="EMBL" id="WLJ60764.1"/>
    </source>
</evidence>
<keyword evidence="1" id="KW-1133">Transmembrane helix</keyword>
<dbReference type="EMBL" id="OR270075">
    <property type="protein sequence ID" value="WLJ60764.1"/>
    <property type="molecule type" value="Genomic_RNA"/>
</dbReference>
<dbReference type="InterPro" id="IPR002552">
    <property type="entry name" value="Spike_S2_CoV"/>
</dbReference>
<dbReference type="Pfam" id="PF01601">
    <property type="entry name" value="CoV_S2"/>
    <property type="match status" value="1"/>
</dbReference>
<dbReference type="GO" id="GO:0016020">
    <property type="term" value="C:membrane"/>
    <property type="evidence" value="ECO:0007669"/>
    <property type="project" value="InterPro"/>
</dbReference>
<dbReference type="GO" id="GO:0039654">
    <property type="term" value="P:fusion of virus membrane with host endosome membrane"/>
    <property type="evidence" value="ECO:0007669"/>
    <property type="project" value="InterPro"/>
</dbReference>
<accession>A0AA50ADF8</accession>
<dbReference type="GO" id="GO:0046813">
    <property type="term" value="P:receptor-mediated virion attachment to host cell"/>
    <property type="evidence" value="ECO:0007669"/>
    <property type="project" value="InterPro"/>
</dbReference>
<sequence>MLPLFLGPLVYLCLPLCAAQLCMDCTRIGTHYVVTNRAGAVTFNQSCTASPFMRQACLTKSLEKQMSLPLTPSDTCNSYFYPSVCLGQSAMPQITYWTGSFLQRCDPHQNNPGYDSSNAALSPGNLALIYGQAKSFCGDPFVFTHTVSPLLASIGASYRNINSSYYSNPVGSRMTDGVGGTNFPKWYKNTPRTALMGIGSFHEFAHLNVLTRSLSVPGGVFVDQHGFYSHLVRLLASYLEVATIPIQDVTSKQTCISSSFSGDSTAIYSASPTYYDYGLGIKGIYNFPVIGRTSQSSYPGTPSYYGRNVYNGADANNEYSKMTRAGCVYHRTTTISASSYRSPTTGGPATEICGVFPGVSRFGMYRTGGPQQISFTRVDGTTGLAYNQYPGQWNYHTYFSMVNAGAYASTLYNPMSAEHMFDSGMNTENVGGFLQQPQSPALVVCGTSITVTSVVDPAVGSHSYFSDGATFDVYLPLQFFAAFTPCPTCSVDVLPGLVGPTYPEYATLLPGGSSANGWMRPVRWSELCNGIPNCNYYPATLTSADHISLRYSALATTYNNYVSNLHGCTSYRPDAVQQVLTTGVLNSYTPGVKECFLQNNNISICIFVQPLATRQVVPVTLVSGDGLTTITLAGAYNFTYTTSYSPYGVFPASTVYGTFSATSYQPTYYHYTSLVSGAYSVQGEIISMTELCTTTAVLTVPPATLSPNCPCLKMLSNGMCLCVPTTGQTVPSYKSLLPAMPSVSFPLPNSFSVMSIPITHKPLFVTSSFSAPPTKPQLPNCIAFLCSGSPACLSYLQGSEYFTTCVSLASVYDATMSDYLISVNTLRDNAKSHIAEKPLALQLANVGVVPPVIPPPTPLAYIDPVQVLSKIASSVALNYSTTVQYVNVPSVTQNNYPPGYWYQDPFTPPAAAVGLSLFGNFLGTGTGVLTSKVNSLAAMMSVQKDSINALTTNMDLSLQNQQALFDGQHALLAAFQQTSSVMATAITQAYANDAQLYNGLVQTVANFQSFTADNSRNMATIAGSLQALANSVNQLDAKLKILDTVSARAVLYTAVVGSMISSYQNALTRSRALSERIASCTGNPLMINPVQCFGKEGVVLFTTTTVTHTTTTLSGLLLVPDKTKSLAVTSTFCLASDMYVAKTGYIFFLSEGVILATVLDAYMPLPVSDVNSFIYSECSIPSLDISSYAKRVVLDVSSSGILASSLQDKIVDLSAAVASLNVTSSQYAVNLTNLTTAIHQIGPMSQALSEMVDANLKLRASVAATNASLFYTETSMADLSASFGSGQTIAIVVVVIICLVLVAVLIFVLYMYCSKTKYKPL</sequence>
<feature type="transmembrane region" description="Helical" evidence="1">
    <location>
        <begin position="1289"/>
        <end position="1312"/>
    </location>
</feature>